<dbReference type="PANTHER" id="PTHR35813">
    <property type="entry name" value="INNER MEMBRANE PROTEIN YBAN"/>
    <property type="match status" value="1"/>
</dbReference>
<accession>A0A380WKM5</accession>
<reference evidence="3 4" key="1">
    <citation type="submission" date="2018-06" db="EMBL/GenBank/DDBJ databases">
        <authorList>
            <consortium name="Pathogen Informatics"/>
            <person name="Doyle S."/>
        </authorList>
    </citation>
    <scope>NUCLEOTIDE SEQUENCE [LARGE SCALE GENOMIC DNA]</scope>
    <source>
        <strain evidence="3 4">NCTC10684</strain>
    </source>
</reference>
<dbReference type="PANTHER" id="PTHR35813:SF1">
    <property type="entry name" value="INNER MEMBRANE PROTEIN YBAN"/>
    <property type="match status" value="1"/>
</dbReference>
<sequence length="157" mass="16794">MKPLLHRAAGRAALKAKRVGLIALGTLMLVLGIVGAFLPVMPTTIFLILAAWCFGRSSPRIEAWMLNHPRFGPTLRDWRQYGAVPRKAKILALLGMASGYGLFLVGTRPAPPLAVVVATCIVAAAIYVATRPERNGADDPADGTEASPRPARQNEDV</sequence>
<name>A0A380WKM5_AMIAI</name>
<dbReference type="EMBL" id="UFSM01000001">
    <property type="protein sequence ID" value="SUU89579.1"/>
    <property type="molecule type" value="Genomic_DNA"/>
</dbReference>
<gene>
    <name evidence="3" type="primary">ybaN</name>
    <name evidence="3" type="ORF">NCTC10684_02820</name>
</gene>
<keyword evidence="2" id="KW-1133">Transmembrane helix</keyword>
<evidence type="ECO:0000256" key="1">
    <source>
        <dbReference type="SAM" id="MobiDB-lite"/>
    </source>
</evidence>
<dbReference type="OrthoDB" id="9816293at2"/>
<feature type="region of interest" description="Disordered" evidence="1">
    <location>
        <begin position="135"/>
        <end position="157"/>
    </location>
</feature>
<protein>
    <submittedName>
        <fullName evidence="3">Inner membrane protein ybaN</fullName>
    </submittedName>
</protein>
<feature type="transmembrane region" description="Helical" evidence="2">
    <location>
        <begin position="112"/>
        <end position="130"/>
    </location>
</feature>
<dbReference type="RefSeq" id="WP_115731720.1">
    <property type="nucleotide sequence ID" value="NZ_BAAAVY010000002.1"/>
</dbReference>
<dbReference type="Pfam" id="PF04304">
    <property type="entry name" value="DUF454"/>
    <property type="match status" value="1"/>
</dbReference>
<keyword evidence="2" id="KW-0472">Membrane</keyword>
<proteinExistence type="predicted"/>
<organism evidence="3 4">
    <name type="scientific">Aminobacter aminovorans</name>
    <name type="common">Chelatobacter heintzii</name>
    <dbReference type="NCBI Taxonomy" id="83263"/>
    <lineage>
        <taxon>Bacteria</taxon>
        <taxon>Pseudomonadati</taxon>
        <taxon>Pseudomonadota</taxon>
        <taxon>Alphaproteobacteria</taxon>
        <taxon>Hyphomicrobiales</taxon>
        <taxon>Phyllobacteriaceae</taxon>
        <taxon>Aminobacter</taxon>
    </lineage>
</organism>
<feature type="transmembrane region" description="Helical" evidence="2">
    <location>
        <begin position="21"/>
        <end position="39"/>
    </location>
</feature>
<evidence type="ECO:0000313" key="3">
    <source>
        <dbReference type="EMBL" id="SUU89579.1"/>
    </source>
</evidence>
<dbReference type="AlphaFoldDB" id="A0A380WKM5"/>
<dbReference type="GO" id="GO:0005886">
    <property type="term" value="C:plasma membrane"/>
    <property type="evidence" value="ECO:0007669"/>
    <property type="project" value="TreeGrafter"/>
</dbReference>
<evidence type="ECO:0000256" key="2">
    <source>
        <dbReference type="SAM" id="Phobius"/>
    </source>
</evidence>
<dbReference type="InterPro" id="IPR007401">
    <property type="entry name" value="DUF454"/>
</dbReference>
<keyword evidence="2" id="KW-0812">Transmembrane</keyword>
<dbReference type="Proteomes" id="UP000254701">
    <property type="component" value="Unassembled WGS sequence"/>
</dbReference>
<evidence type="ECO:0000313" key="4">
    <source>
        <dbReference type="Proteomes" id="UP000254701"/>
    </source>
</evidence>